<sequence>MMIDRSTSATLDRIFDEMYNLISEANRIPLTDKIIIEESDLAGILDDLKEAIPKEVKSATRLLEEQKAIVTKAHEEADNIVLQAKTEADRILELAKSESERLMRQEEISKQAEAFAEDVKSTALRNQQEMKDEADAYVERVKHDVLQYADDMLGYLSGSLQSALQAVNDNRASVNAERESVMSSRPQRDMELLAMEEEEDEE</sequence>
<dbReference type="GeneID" id="49406919"/>
<gene>
    <name evidence="2" type="ORF">BN533_00321</name>
    <name evidence="3" type="ORF">GMD11_01415</name>
    <name evidence="4" type="ORF">GMD18_01410</name>
</gene>
<dbReference type="EMBL" id="WNBW01000001">
    <property type="protein sequence ID" value="MTU03057.1"/>
    <property type="molecule type" value="Genomic_DNA"/>
</dbReference>
<organism evidence="2">
    <name type="scientific">Phascolarctobacterium faecium</name>
    <dbReference type="NCBI Taxonomy" id="33025"/>
    <lineage>
        <taxon>Bacteria</taxon>
        <taxon>Bacillati</taxon>
        <taxon>Bacillota</taxon>
        <taxon>Negativicutes</taxon>
        <taxon>Acidaminococcales</taxon>
        <taxon>Acidaminococcaceae</taxon>
        <taxon>Phascolarctobacterium</taxon>
    </lineage>
</organism>
<feature type="compositionally biased region" description="Basic and acidic residues" evidence="1">
    <location>
        <begin position="176"/>
        <end position="191"/>
    </location>
</feature>
<dbReference type="Proteomes" id="UP000484547">
    <property type="component" value="Unassembled WGS sequence"/>
</dbReference>
<proteinExistence type="predicted"/>
<evidence type="ECO:0000313" key="6">
    <source>
        <dbReference type="Proteomes" id="UP000484547"/>
    </source>
</evidence>
<evidence type="ECO:0008006" key="7">
    <source>
        <dbReference type="Google" id="ProtNLM"/>
    </source>
</evidence>
<comment type="caution">
    <text evidence="2">The sequence shown here is derived from an EMBL/GenBank/DDBJ whole genome shotgun (WGS) entry which is preliminary data.</text>
</comment>
<dbReference type="Proteomes" id="UP000443070">
    <property type="component" value="Unassembled WGS sequence"/>
</dbReference>
<dbReference type="EMBL" id="WNBM01000001">
    <property type="protein sequence ID" value="MTT74926.1"/>
    <property type="molecule type" value="Genomic_DNA"/>
</dbReference>
<accession>R6I4R9</accession>
<feature type="region of interest" description="Disordered" evidence="1">
    <location>
        <begin position="174"/>
        <end position="202"/>
    </location>
</feature>
<protein>
    <recommendedName>
        <fullName evidence="7">ATPase</fullName>
    </recommendedName>
</protein>
<evidence type="ECO:0000313" key="2">
    <source>
        <dbReference type="EMBL" id="CDB45183.1"/>
    </source>
</evidence>
<evidence type="ECO:0000256" key="1">
    <source>
        <dbReference type="SAM" id="MobiDB-lite"/>
    </source>
</evidence>
<dbReference type="Gene3D" id="1.20.5.620">
    <property type="entry name" value="F1F0 ATP synthase subunit B, membrane domain"/>
    <property type="match status" value="1"/>
</dbReference>
<dbReference type="OrthoDB" id="3034637at2"/>
<evidence type="ECO:0000313" key="5">
    <source>
        <dbReference type="Proteomes" id="UP000443070"/>
    </source>
</evidence>
<dbReference type="AlphaFoldDB" id="A0A3G9GTZ7"/>
<reference evidence="2" key="1">
    <citation type="submission" date="2012-11" db="EMBL/GenBank/DDBJ databases">
        <title>Dependencies among metagenomic species, viruses, plasmids and units of genetic variation.</title>
        <authorList>
            <person name="Nielsen H.B."/>
            <person name="Almeida M."/>
            <person name="Juncker A.S."/>
            <person name="Rasmussen S."/>
            <person name="Li J."/>
            <person name="Sunagawa S."/>
            <person name="Plichta D."/>
            <person name="Gautier L."/>
            <person name="Le Chatelier E."/>
            <person name="Peletier E."/>
            <person name="Bonde I."/>
            <person name="Nielsen T."/>
            <person name="Manichanh C."/>
            <person name="Arumugam M."/>
            <person name="Batto J."/>
            <person name="Santos M.B.Q.D."/>
            <person name="Blom N."/>
            <person name="Borruel N."/>
            <person name="Burgdorf K.S."/>
            <person name="Boumezbeur F."/>
            <person name="Casellas F."/>
            <person name="Dore J."/>
            <person name="Guarner F."/>
            <person name="Hansen T."/>
            <person name="Hildebrand F."/>
            <person name="Kaas R.S."/>
            <person name="Kennedy S."/>
            <person name="Kristiansen K."/>
            <person name="Kultima J.R."/>
            <person name="Leonard P."/>
            <person name="Levenez F."/>
            <person name="Lund O."/>
            <person name="Moumen B."/>
            <person name="Le Paslier D."/>
            <person name="Pons N."/>
            <person name="Pedersen O."/>
            <person name="Prifti E."/>
            <person name="Qin J."/>
            <person name="Raes J."/>
            <person name="Tap J."/>
            <person name="Tims S."/>
            <person name="Ussery D.W."/>
            <person name="Yamada T."/>
            <person name="MetaHit consortium"/>
            <person name="Renault P."/>
            <person name="Sicheritz-Ponten T."/>
            <person name="Bork P."/>
            <person name="Wang J."/>
            <person name="Brunak S."/>
            <person name="Ehrlich S.D."/>
        </authorList>
    </citation>
    <scope>NUCLEOTIDE SEQUENCE [LARGE SCALE GENOMIC DNA]</scope>
</reference>
<evidence type="ECO:0000313" key="3">
    <source>
        <dbReference type="EMBL" id="MTT74926.1"/>
    </source>
</evidence>
<dbReference type="RefSeq" id="WP_021717224.1">
    <property type="nucleotide sequence ID" value="NZ_AP019004.1"/>
</dbReference>
<reference evidence="5 6" key="2">
    <citation type="journal article" date="2019" name="Nat. Med.">
        <title>A library of human gut bacterial isolates paired with longitudinal multiomics data enables mechanistic microbiome research.</title>
        <authorList>
            <person name="Poyet M."/>
            <person name="Groussin M."/>
            <person name="Gibbons S.M."/>
            <person name="Avila-Pacheco J."/>
            <person name="Jiang X."/>
            <person name="Kearney S.M."/>
            <person name="Perrotta A.R."/>
            <person name="Berdy B."/>
            <person name="Zhao S."/>
            <person name="Lieberman T.D."/>
            <person name="Swanson P.K."/>
            <person name="Smith M."/>
            <person name="Roesemann S."/>
            <person name="Alexander J.E."/>
            <person name="Rich S.A."/>
            <person name="Livny J."/>
            <person name="Vlamakis H."/>
            <person name="Clish C."/>
            <person name="Bullock K."/>
            <person name="Deik A."/>
            <person name="Scott J."/>
            <person name="Pierce K.A."/>
            <person name="Xavier R.J."/>
            <person name="Alm E.J."/>
        </authorList>
    </citation>
    <scope>NUCLEOTIDE SEQUENCE [LARGE SCALE GENOMIC DNA]</scope>
    <source>
        <strain evidence="3 6">BIOML-A13</strain>
        <strain evidence="4 5">BIOML-A3</strain>
    </source>
</reference>
<dbReference type="EMBL" id="CBDS010000023">
    <property type="protein sequence ID" value="CDB45183.1"/>
    <property type="molecule type" value="Genomic_DNA"/>
</dbReference>
<name>A0A3G9GTZ7_9FIRM</name>
<keyword evidence="5" id="KW-1185">Reference proteome</keyword>
<accession>A0A3G9GTZ7</accession>
<evidence type="ECO:0000313" key="4">
    <source>
        <dbReference type="EMBL" id="MTU03057.1"/>
    </source>
</evidence>